<evidence type="ECO:0000256" key="1">
    <source>
        <dbReference type="ARBA" id="ARBA00001947"/>
    </source>
</evidence>
<dbReference type="GO" id="GO:0008270">
    <property type="term" value="F:zinc ion binding"/>
    <property type="evidence" value="ECO:0007669"/>
    <property type="project" value="InterPro"/>
</dbReference>
<comment type="caution">
    <text evidence="9">The sequence shown here is derived from an EMBL/GenBank/DDBJ whole genome shotgun (WGS) entry which is preliminary data.</text>
</comment>
<dbReference type="InterPro" id="IPR013154">
    <property type="entry name" value="ADH-like_N"/>
</dbReference>
<keyword evidence="3 7" id="KW-0479">Metal-binding</keyword>
<dbReference type="GO" id="GO:0004022">
    <property type="term" value="F:alcohol dehydrogenase (NAD+) activity"/>
    <property type="evidence" value="ECO:0007669"/>
    <property type="project" value="TreeGrafter"/>
</dbReference>
<evidence type="ECO:0000256" key="3">
    <source>
        <dbReference type="ARBA" id="ARBA00022723"/>
    </source>
</evidence>
<evidence type="ECO:0000256" key="4">
    <source>
        <dbReference type="ARBA" id="ARBA00022833"/>
    </source>
</evidence>
<dbReference type="PANTHER" id="PTHR42940:SF7">
    <property type="entry name" value="ALCOHOL DEHYDROGENASE-LIKE N-TERMINAL DOMAIN-CONTAINING PROTEIN"/>
    <property type="match status" value="1"/>
</dbReference>
<dbReference type="Pfam" id="PF00107">
    <property type="entry name" value="ADH_zinc_N"/>
    <property type="match status" value="1"/>
</dbReference>
<dbReference type="PROSITE" id="PS00059">
    <property type="entry name" value="ADH_ZINC"/>
    <property type="match status" value="1"/>
</dbReference>
<evidence type="ECO:0000256" key="2">
    <source>
        <dbReference type="ARBA" id="ARBA00008072"/>
    </source>
</evidence>
<proteinExistence type="inferred from homology"/>
<reference evidence="9 10" key="1">
    <citation type="submission" date="2012-04" db="EMBL/GenBank/DDBJ databases">
        <title>The Genome Sequence of Afipia clevelandensis ATCC 49720.</title>
        <authorList>
            <consortium name="The Broad Institute Genome Sequencing Platform"/>
            <person name="Earl A."/>
            <person name="Ward D."/>
            <person name="Feldgarden M."/>
            <person name="Gevers D."/>
            <person name="Huys G."/>
            <person name="Walker B."/>
            <person name="Young S.K."/>
            <person name="Zeng Q."/>
            <person name="Gargeya S."/>
            <person name="Fitzgerald M."/>
            <person name="Haas B."/>
            <person name="Abouelleil A."/>
            <person name="Alvarado L."/>
            <person name="Arachchi H.M."/>
            <person name="Berlin A."/>
            <person name="Chapman S.B."/>
            <person name="Goldberg J."/>
            <person name="Griggs A."/>
            <person name="Gujja S."/>
            <person name="Hansen M."/>
            <person name="Howarth C."/>
            <person name="Imamovic A."/>
            <person name="Larimer J."/>
            <person name="McCowen C."/>
            <person name="Montmayeur A."/>
            <person name="Murphy C."/>
            <person name="Neiman D."/>
            <person name="Pearson M."/>
            <person name="Priest M."/>
            <person name="Roberts A."/>
            <person name="Saif S."/>
            <person name="Shea T."/>
            <person name="Sisk P."/>
            <person name="Sykes S."/>
            <person name="Wortman J."/>
            <person name="Nusbaum C."/>
            <person name="Birren B."/>
        </authorList>
    </citation>
    <scope>NUCLEOTIDE SEQUENCE [LARGE SCALE GENOMIC DNA]</scope>
    <source>
        <strain evidence="9 10">ATCC 49720</strain>
    </source>
</reference>
<dbReference type="Gene3D" id="3.90.180.10">
    <property type="entry name" value="Medium-chain alcohol dehydrogenases, catalytic domain"/>
    <property type="match status" value="1"/>
</dbReference>
<keyword evidence="10" id="KW-1185">Reference proteome</keyword>
<dbReference type="Pfam" id="PF08240">
    <property type="entry name" value="ADH_N"/>
    <property type="match status" value="1"/>
</dbReference>
<evidence type="ECO:0000259" key="8">
    <source>
        <dbReference type="SMART" id="SM00829"/>
    </source>
</evidence>
<dbReference type="EMBL" id="AGWY01000008">
    <property type="protein sequence ID" value="EKS35744.1"/>
    <property type="molecule type" value="Genomic_DNA"/>
</dbReference>
<dbReference type="GO" id="GO:0005737">
    <property type="term" value="C:cytoplasm"/>
    <property type="evidence" value="ECO:0007669"/>
    <property type="project" value="TreeGrafter"/>
</dbReference>
<accession>K8P4X1</accession>
<dbReference type="FunFam" id="3.40.50.720:FF:000039">
    <property type="entry name" value="Alcohol dehydrogenase AdhP"/>
    <property type="match status" value="1"/>
</dbReference>
<dbReference type="AlphaFoldDB" id="K8P4X1"/>
<dbReference type="OrthoDB" id="9806940at2"/>
<dbReference type="InterPro" id="IPR002328">
    <property type="entry name" value="ADH_Zn_CS"/>
</dbReference>
<dbReference type="InterPro" id="IPR036291">
    <property type="entry name" value="NAD(P)-bd_dom_sf"/>
</dbReference>
<dbReference type="SUPFAM" id="SSF51735">
    <property type="entry name" value="NAD(P)-binding Rossmann-fold domains"/>
    <property type="match status" value="1"/>
</dbReference>
<keyword evidence="6" id="KW-0520">NAD</keyword>
<feature type="domain" description="Enoyl reductase (ER)" evidence="8">
    <location>
        <begin position="14"/>
        <end position="336"/>
    </location>
</feature>
<dbReference type="HOGENOM" id="CLU_026673_20_1_5"/>
<dbReference type="PATRIC" id="fig|883079.3.peg.1984"/>
<gene>
    <name evidence="9" type="ORF">HMPREF9696_01956</name>
</gene>
<name>K8P4X1_9BRAD</name>
<evidence type="ECO:0000313" key="10">
    <source>
        <dbReference type="Proteomes" id="UP000001095"/>
    </source>
</evidence>
<protein>
    <recommendedName>
        <fullName evidence="8">Enoyl reductase (ER) domain-containing protein</fullName>
    </recommendedName>
</protein>
<dbReference type="InterPro" id="IPR013149">
    <property type="entry name" value="ADH-like_C"/>
</dbReference>
<comment type="similarity">
    <text evidence="2 7">Belongs to the zinc-containing alcohol dehydrogenase family.</text>
</comment>
<dbReference type="PANTHER" id="PTHR42940">
    <property type="entry name" value="ALCOHOL DEHYDROGENASE 1-RELATED"/>
    <property type="match status" value="1"/>
</dbReference>
<keyword evidence="4 7" id="KW-0862">Zinc</keyword>
<dbReference type="InterPro" id="IPR020843">
    <property type="entry name" value="ER"/>
</dbReference>
<keyword evidence="5" id="KW-0560">Oxidoreductase</keyword>
<dbReference type="Gene3D" id="3.40.50.720">
    <property type="entry name" value="NAD(P)-binding Rossmann-like Domain"/>
    <property type="match status" value="1"/>
</dbReference>
<dbReference type="RefSeq" id="WP_002712822.1">
    <property type="nucleotide sequence ID" value="NZ_KB375281.1"/>
</dbReference>
<sequence length="340" mass="35504">MSGQTYRAAQAVGGGKLELATLPMREPGAGEVRIRVEACGICHTDVLTVDGGYPGIAYPRVPGHEVVGRIDALGAGVSHWRVGQRVGVGFLGGSCGQCEFCRRGDLINCKNQVLSGIHYDGGYAEVMIAKDRGLVSIPDDMSSIEAAPLLCAGVTTFNALRKSPALAGELVVIHGLGGLGHLAVQFARYMGFRTVVVARGADKAELAMKLGAHAYIDSEAENAAKALRKMGGASVVVATVSSTAAMAPLIGGLKPHGQLAVVGAGLEPLKVNVGDLIFGERSIIGINTGSPIEIEDTLGFSQLQNIRAMTEAFPLEQVAEAYERMHGNKARFRVVLTMGA</sequence>
<evidence type="ECO:0000313" key="9">
    <source>
        <dbReference type="EMBL" id="EKS35744.1"/>
    </source>
</evidence>
<dbReference type="InterPro" id="IPR011032">
    <property type="entry name" value="GroES-like_sf"/>
</dbReference>
<dbReference type="CDD" id="cd08296">
    <property type="entry name" value="CAD_like"/>
    <property type="match status" value="1"/>
</dbReference>
<organism evidence="9 10">
    <name type="scientific">Afipia clevelandensis ATCC 49720</name>
    <dbReference type="NCBI Taxonomy" id="883079"/>
    <lineage>
        <taxon>Bacteria</taxon>
        <taxon>Pseudomonadati</taxon>
        <taxon>Pseudomonadota</taxon>
        <taxon>Alphaproteobacteria</taxon>
        <taxon>Hyphomicrobiales</taxon>
        <taxon>Nitrobacteraceae</taxon>
        <taxon>Afipia</taxon>
    </lineage>
</organism>
<dbReference type="SUPFAM" id="SSF50129">
    <property type="entry name" value="GroES-like"/>
    <property type="match status" value="1"/>
</dbReference>
<dbReference type="SMART" id="SM00829">
    <property type="entry name" value="PKS_ER"/>
    <property type="match status" value="1"/>
</dbReference>
<dbReference type="Proteomes" id="UP000001095">
    <property type="component" value="Unassembled WGS sequence"/>
</dbReference>
<comment type="cofactor">
    <cofactor evidence="1 7">
        <name>Zn(2+)</name>
        <dbReference type="ChEBI" id="CHEBI:29105"/>
    </cofactor>
</comment>
<evidence type="ECO:0000256" key="6">
    <source>
        <dbReference type="ARBA" id="ARBA00023027"/>
    </source>
</evidence>
<evidence type="ECO:0000256" key="7">
    <source>
        <dbReference type="RuleBase" id="RU361277"/>
    </source>
</evidence>
<evidence type="ECO:0000256" key="5">
    <source>
        <dbReference type="ARBA" id="ARBA00023002"/>
    </source>
</evidence>